<evidence type="ECO:0000256" key="7">
    <source>
        <dbReference type="ARBA" id="ARBA00023163"/>
    </source>
</evidence>
<evidence type="ECO:0000256" key="9">
    <source>
        <dbReference type="PROSITE-ProRule" id="PRU00042"/>
    </source>
</evidence>
<evidence type="ECO:0000256" key="6">
    <source>
        <dbReference type="ARBA" id="ARBA00023125"/>
    </source>
</evidence>
<evidence type="ECO:0000313" key="12">
    <source>
        <dbReference type="Proteomes" id="UP000663880"/>
    </source>
</evidence>
<dbReference type="FunFam" id="3.30.160.60:FF:001485">
    <property type="entry name" value="Krueppel-related zinc finger protein"/>
    <property type="match status" value="1"/>
</dbReference>
<dbReference type="SUPFAM" id="SSF57667">
    <property type="entry name" value="beta-beta-alpha zinc fingers"/>
    <property type="match status" value="4"/>
</dbReference>
<comment type="caution">
    <text evidence="11">The sequence shown here is derived from an EMBL/GenBank/DDBJ whole genome shotgun (WGS) entry which is preliminary data.</text>
</comment>
<evidence type="ECO:0000256" key="5">
    <source>
        <dbReference type="ARBA" id="ARBA00023015"/>
    </source>
</evidence>
<evidence type="ECO:0000256" key="8">
    <source>
        <dbReference type="ARBA" id="ARBA00023242"/>
    </source>
</evidence>
<evidence type="ECO:0000256" key="1">
    <source>
        <dbReference type="ARBA" id="ARBA00022723"/>
    </source>
</evidence>
<keyword evidence="1" id="KW-0479">Metal-binding</keyword>
<dbReference type="AlphaFoldDB" id="A0A821L426"/>
<evidence type="ECO:0000313" key="11">
    <source>
        <dbReference type="EMBL" id="CAF4745178.1"/>
    </source>
</evidence>
<dbReference type="Gene3D" id="3.30.160.60">
    <property type="entry name" value="Classic Zinc Finger"/>
    <property type="match status" value="5"/>
</dbReference>
<dbReference type="InterPro" id="IPR036236">
    <property type="entry name" value="Znf_C2H2_sf"/>
</dbReference>
<evidence type="ECO:0000256" key="2">
    <source>
        <dbReference type="ARBA" id="ARBA00022737"/>
    </source>
</evidence>
<organism evidence="11 12">
    <name type="scientific">Pieris macdunnoughi</name>
    <dbReference type="NCBI Taxonomy" id="345717"/>
    <lineage>
        <taxon>Eukaryota</taxon>
        <taxon>Metazoa</taxon>
        <taxon>Ecdysozoa</taxon>
        <taxon>Arthropoda</taxon>
        <taxon>Hexapoda</taxon>
        <taxon>Insecta</taxon>
        <taxon>Pterygota</taxon>
        <taxon>Neoptera</taxon>
        <taxon>Endopterygota</taxon>
        <taxon>Lepidoptera</taxon>
        <taxon>Glossata</taxon>
        <taxon>Ditrysia</taxon>
        <taxon>Papilionoidea</taxon>
        <taxon>Pieridae</taxon>
        <taxon>Pierinae</taxon>
        <taxon>Pieris</taxon>
    </lineage>
</organism>
<feature type="domain" description="C2H2-type" evidence="10">
    <location>
        <begin position="305"/>
        <end position="332"/>
    </location>
</feature>
<dbReference type="GO" id="GO:0008270">
    <property type="term" value="F:zinc ion binding"/>
    <property type="evidence" value="ECO:0007669"/>
    <property type="project" value="UniProtKB-KW"/>
</dbReference>
<dbReference type="Proteomes" id="UP000663880">
    <property type="component" value="Unassembled WGS sequence"/>
</dbReference>
<feature type="domain" description="C2H2-type" evidence="10">
    <location>
        <begin position="277"/>
        <end position="304"/>
    </location>
</feature>
<dbReference type="FunFam" id="3.30.160.60:FF:000340">
    <property type="entry name" value="zinc finger protein 473 isoform X1"/>
    <property type="match status" value="1"/>
</dbReference>
<feature type="domain" description="C2H2-type" evidence="10">
    <location>
        <begin position="249"/>
        <end position="276"/>
    </location>
</feature>
<dbReference type="EMBL" id="CAJOBZ010000001">
    <property type="protein sequence ID" value="CAF4745178.1"/>
    <property type="molecule type" value="Genomic_DNA"/>
</dbReference>
<feature type="domain" description="C2H2-type" evidence="10">
    <location>
        <begin position="130"/>
        <end position="166"/>
    </location>
</feature>
<evidence type="ECO:0000256" key="3">
    <source>
        <dbReference type="ARBA" id="ARBA00022771"/>
    </source>
</evidence>
<proteinExistence type="predicted"/>
<keyword evidence="7" id="KW-0804">Transcription</keyword>
<keyword evidence="12" id="KW-1185">Reference proteome</keyword>
<evidence type="ECO:0000256" key="4">
    <source>
        <dbReference type="ARBA" id="ARBA00022833"/>
    </source>
</evidence>
<gene>
    <name evidence="11" type="ORF">PMACD_LOCUS296</name>
</gene>
<dbReference type="OrthoDB" id="3437960at2759"/>
<sequence>MEFQIALPGSYEVAYECSICKKGFNNLSALENHQRFTHCDKEETDNNNSTNEAMGDLSVFHLIQLKKKHDFPDFNVYFLDQNRPGFDVKKLYLVVKGDDKKTTTTMNLEEFIQKGTILSKAPVSNISGPFKCTWMSLNHGMECGEIFLNCCEYSIHHRDKHTKRRKTTGALRCQVCEKLLESPNGQSPAVEFPCHLCGQVFMNALQLEVHTKGYHTKVKPFKCSICEKRFTQSGGLQQHMRMHTGARPYKCNFCNKGFTQKGGLDQHLRTHTKVKPFKCIICNKSFSQSVHVRQHMRTHTNIQPFKCNVCEKRFKQISHLNFHMRSHVMNSMSDPGDLLNSIEPIQSDAMYYSGRLSPSMFINTEPNQ</sequence>
<dbReference type="Pfam" id="PF00096">
    <property type="entry name" value="zf-C2H2"/>
    <property type="match status" value="6"/>
</dbReference>
<dbReference type="GO" id="GO:0000977">
    <property type="term" value="F:RNA polymerase II transcription regulatory region sequence-specific DNA binding"/>
    <property type="evidence" value="ECO:0007669"/>
    <property type="project" value="TreeGrafter"/>
</dbReference>
<dbReference type="PROSITE" id="PS50157">
    <property type="entry name" value="ZINC_FINGER_C2H2_2"/>
    <property type="match status" value="7"/>
</dbReference>
<reference evidence="11" key="1">
    <citation type="submission" date="2021-02" db="EMBL/GenBank/DDBJ databases">
        <authorList>
            <person name="Steward A R."/>
        </authorList>
    </citation>
    <scope>NUCLEOTIDE SEQUENCE</scope>
</reference>
<dbReference type="FunFam" id="3.30.160.60:FF:000624">
    <property type="entry name" value="zinc finger protein 697"/>
    <property type="match status" value="1"/>
</dbReference>
<dbReference type="PANTHER" id="PTHR24409">
    <property type="entry name" value="ZINC FINGER PROTEIN 142"/>
    <property type="match status" value="1"/>
</dbReference>
<keyword evidence="5" id="KW-0805">Transcription regulation</keyword>
<feature type="domain" description="C2H2-type" evidence="10">
    <location>
        <begin position="192"/>
        <end position="220"/>
    </location>
</feature>
<evidence type="ECO:0000259" key="10">
    <source>
        <dbReference type="PROSITE" id="PS50157"/>
    </source>
</evidence>
<keyword evidence="4" id="KW-0862">Zinc</keyword>
<keyword evidence="6" id="KW-0238">DNA-binding</keyword>
<dbReference type="SMART" id="SM00355">
    <property type="entry name" value="ZnF_C2H2"/>
    <property type="match status" value="6"/>
</dbReference>
<dbReference type="PROSITE" id="PS00028">
    <property type="entry name" value="ZINC_FINGER_C2H2_1"/>
    <property type="match status" value="6"/>
</dbReference>
<dbReference type="FunFam" id="3.30.160.60:FF:000670">
    <property type="entry name" value="zinc finger protein 22"/>
    <property type="match status" value="1"/>
</dbReference>
<keyword evidence="2" id="KW-0677">Repeat</keyword>
<dbReference type="PANTHER" id="PTHR24409:SF295">
    <property type="entry name" value="AZ2-RELATED"/>
    <property type="match status" value="1"/>
</dbReference>
<keyword evidence="8" id="KW-0539">Nucleus</keyword>
<dbReference type="GO" id="GO:0000981">
    <property type="term" value="F:DNA-binding transcription factor activity, RNA polymerase II-specific"/>
    <property type="evidence" value="ECO:0007669"/>
    <property type="project" value="TreeGrafter"/>
</dbReference>
<accession>A0A821L426</accession>
<feature type="domain" description="C2H2-type" evidence="10">
    <location>
        <begin position="221"/>
        <end position="248"/>
    </location>
</feature>
<dbReference type="InterPro" id="IPR013087">
    <property type="entry name" value="Znf_C2H2_type"/>
</dbReference>
<protein>
    <recommendedName>
        <fullName evidence="10">C2H2-type domain-containing protein</fullName>
    </recommendedName>
</protein>
<dbReference type="GO" id="GO:0005634">
    <property type="term" value="C:nucleus"/>
    <property type="evidence" value="ECO:0007669"/>
    <property type="project" value="TreeGrafter"/>
</dbReference>
<keyword evidence="3 9" id="KW-0863">Zinc-finger</keyword>
<feature type="domain" description="C2H2-type" evidence="10">
    <location>
        <begin position="15"/>
        <end position="43"/>
    </location>
</feature>
<name>A0A821L426_9NEOP</name>